<feature type="compositionally biased region" description="Basic and acidic residues" evidence="4">
    <location>
        <begin position="86"/>
        <end position="99"/>
    </location>
</feature>
<sequence length="172" mass="19543">MGASVARAIRNFNLESRAEREISKMKPSSAPRHPSTRSLLREHMSNNPEIKGEISRKDNKLLSLLKDVYVDSKDPVSSLPANDAGSRPEPKEYRLPKGPHFDKNIVHIPKGKVSVVEALTLLNNHKLHPETWTAERIAQEYQLELQDVNSLLQYFVTFEVKLPEDRKAIPSK</sequence>
<dbReference type="GO" id="GO:0032981">
    <property type="term" value="P:mitochondrial respiratory chain complex I assembly"/>
    <property type="evidence" value="ECO:0007669"/>
    <property type="project" value="Ensembl"/>
</dbReference>
<name>A0A8C5LK09_JACJA</name>
<dbReference type="GO" id="GO:0005829">
    <property type="term" value="C:cytosol"/>
    <property type="evidence" value="ECO:0007669"/>
    <property type="project" value="Ensembl"/>
</dbReference>
<feature type="region of interest" description="Disordered" evidence="4">
    <location>
        <begin position="18"/>
        <end position="56"/>
    </location>
</feature>
<evidence type="ECO:0000256" key="3">
    <source>
        <dbReference type="ARBA" id="ARBA00021777"/>
    </source>
</evidence>
<accession>A0A8C5LK09</accession>
<comment type="subunit">
    <text evidence="2">Binds calmodulin. Interacts with NDUFAF3.</text>
</comment>
<feature type="region of interest" description="Disordered" evidence="4">
    <location>
        <begin position="73"/>
        <end position="99"/>
    </location>
</feature>
<reference evidence="5" key="1">
    <citation type="submission" date="2025-08" db="UniProtKB">
        <authorList>
            <consortium name="Ensembl"/>
        </authorList>
    </citation>
    <scope>IDENTIFICATION</scope>
</reference>
<evidence type="ECO:0000256" key="2">
    <source>
        <dbReference type="ARBA" id="ARBA00011265"/>
    </source>
</evidence>
<protein>
    <recommendedName>
        <fullName evidence="3">NADH dehydrogenase [ubiquinone] 1 alpha subcomplex assembly factor 4</fullName>
    </recommendedName>
</protein>
<dbReference type="RefSeq" id="XP_004663702.1">
    <property type="nucleotide sequence ID" value="XM_004663645.2"/>
</dbReference>
<evidence type="ECO:0000256" key="4">
    <source>
        <dbReference type="SAM" id="MobiDB-lite"/>
    </source>
</evidence>
<dbReference type="PANTHER" id="PTHR13338:SF4">
    <property type="entry name" value="NADH DEHYDROGENASE [UBIQUINONE] 1 ALPHA SUBCOMPLEX ASSEMBLY FACTOR 4"/>
    <property type="match status" value="1"/>
</dbReference>
<evidence type="ECO:0000313" key="6">
    <source>
        <dbReference type="Proteomes" id="UP000694385"/>
    </source>
</evidence>
<organism evidence="5 6">
    <name type="scientific">Jaculus jaculus</name>
    <name type="common">Lesser Egyptian jerboa</name>
    <dbReference type="NCBI Taxonomy" id="51337"/>
    <lineage>
        <taxon>Eukaryota</taxon>
        <taxon>Metazoa</taxon>
        <taxon>Chordata</taxon>
        <taxon>Craniata</taxon>
        <taxon>Vertebrata</taxon>
        <taxon>Euteleostomi</taxon>
        <taxon>Mammalia</taxon>
        <taxon>Eutheria</taxon>
        <taxon>Euarchontoglires</taxon>
        <taxon>Glires</taxon>
        <taxon>Rodentia</taxon>
        <taxon>Myomorpha</taxon>
        <taxon>Dipodoidea</taxon>
        <taxon>Dipodidae</taxon>
        <taxon>Dipodinae</taxon>
        <taxon>Jaculus</taxon>
    </lineage>
</organism>
<dbReference type="GO" id="GO:0051607">
    <property type="term" value="P:defense response to virus"/>
    <property type="evidence" value="ECO:0007669"/>
    <property type="project" value="Ensembl"/>
</dbReference>
<dbReference type="InterPro" id="IPR009622">
    <property type="entry name" value="NDUFAF4"/>
</dbReference>
<dbReference type="PANTHER" id="PTHR13338">
    <property type="entry name" value="UPF0240 PROTEIN"/>
    <property type="match status" value="1"/>
</dbReference>
<keyword evidence="6" id="KW-1185">Reference proteome</keyword>
<comment type="similarity">
    <text evidence="1">Belongs to the NDUFAF4 family.</text>
</comment>
<dbReference type="AlphaFoldDB" id="A0A8C5LK09"/>
<dbReference type="Pfam" id="PF06784">
    <property type="entry name" value="UPF0240"/>
    <property type="match status" value="1"/>
</dbReference>
<dbReference type="OMA" id="IPDQKYK"/>
<evidence type="ECO:0000256" key="1">
    <source>
        <dbReference type="ARBA" id="ARBA00010698"/>
    </source>
</evidence>
<feature type="compositionally biased region" description="Basic and acidic residues" evidence="4">
    <location>
        <begin position="39"/>
        <end position="56"/>
    </location>
</feature>
<dbReference type="GO" id="GO:0031966">
    <property type="term" value="C:mitochondrial membrane"/>
    <property type="evidence" value="ECO:0007669"/>
    <property type="project" value="Ensembl"/>
</dbReference>
<dbReference type="GeneID" id="101609310"/>
<reference evidence="5" key="2">
    <citation type="submission" date="2025-09" db="UniProtKB">
        <authorList>
            <consortium name="Ensembl"/>
        </authorList>
    </citation>
    <scope>IDENTIFICATION</scope>
</reference>
<gene>
    <name evidence="5" type="primary">Ndufaf4</name>
</gene>
<dbReference type="Proteomes" id="UP000694385">
    <property type="component" value="Unassembled WGS sequence"/>
</dbReference>
<proteinExistence type="inferred from homology"/>
<dbReference type="Ensembl" id="ENSJJAT00000030655.1">
    <property type="protein sequence ID" value="ENSJJAP00000024075.1"/>
    <property type="gene ID" value="ENSJJAG00000023657.1"/>
</dbReference>
<dbReference type="GeneTree" id="ENSGT00390000001627"/>
<dbReference type="OrthoDB" id="2434756at2759"/>
<dbReference type="CTD" id="29078"/>
<evidence type="ECO:0000313" key="5">
    <source>
        <dbReference type="Ensembl" id="ENSJJAP00000024075.1"/>
    </source>
</evidence>